<comment type="caution">
    <text evidence="4">The sequence shown here is derived from an EMBL/GenBank/DDBJ whole genome shotgun (WGS) entry which is preliminary data.</text>
</comment>
<dbReference type="AlphaFoldDB" id="A0AAV1VCJ1"/>
<evidence type="ECO:0000256" key="1">
    <source>
        <dbReference type="SAM" id="MobiDB-lite"/>
    </source>
</evidence>
<name>A0AAV1VCJ1_9STRA</name>
<reference evidence="4" key="1">
    <citation type="submission" date="2024-01" db="EMBL/GenBank/DDBJ databases">
        <authorList>
            <person name="Webb A."/>
        </authorList>
    </citation>
    <scope>NUCLEOTIDE SEQUENCE</scope>
    <source>
        <strain evidence="4">Pm1</strain>
    </source>
</reference>
<organism evidence="4 5">
    <name type="scientific">Peronospora matthiolae</name>
    <dbReference type="NCBI Taxonomy" id="2874970"/>
    <lineage>
        <taxon>Eukaryota</taxon>
        <taxon>Sar</taxon>
        <taxon>Stramenopiles</taxon>
        <taxon>Oomycota</taxon>
        <taxon>Peronosporomycetes</taxon>
        <taxon>Peronosporales</taxon>
        <taxon>Peronosporaceae</taxon>
        <taxon>Peronospora</taxon>
    </lineage>
</organism>
<evidence type="ECO:0000313" key="5">
    <source>
        <dbReference type="Proteomes" id="UP001162060"/>
    </source>
</evidence>
<sequence length="89" mass="9609">MAAQKSEIDCLGCRLTGSVTLLGVGGYFLNERMKVPRHDLRQRRWLLACAGAFAAAGVWRATSHLFETPQGLGDGDDDSSSESHGPYTP</sequence>
<gene>
    <name evidence="4" type="ORF">PM001_LOCUS29769</name>
</gene>
<evidence type="ECO:0000256" key="2">
    <source>
        <dbReference type="SAM" id="Phobius"/>
    </source>
</evidence>
<evidence type="ECO:0000313" key="4">
    <source>
        <dbReference type="EMBL" id="CAK7944619.1"/>
    </source>
</evidence>
<feature type="region of interest" description="Disordered" evidence="1">
    <location>
        <begin position="69"/>
        <end position="89"/>
    </location>
</feature>
<feature type="domain" description="Distal membrane-arm assembly complex protein 1-like" evidence="3">
    <location>
        <begin position="9"/>
        <end position="37"/>
    </location>
</feature>
<keyword evidence="2" id="KW-1133">Transmembrane helix</keyword>
<proteinExistence type="predicted"/>
<evidence type="ECO:0000259" key="3">
    <source>
        <dbReference type="Pfam" id="PF15055"/>
    </source>
</evidence>
<keyword evidence="2" id="KW-0472">Membrane</keyword>
<feature type="transmembrane region" description="Helical" evidence="2">
    <location>
        <begin position="45"/>
        <end position="62"/>
    </location>
</feature>
<protein>
    <recommendedName>
        <fullName evidence="3">Distal membrane-arm assembly complex protein 1-like domain-containing protein</fullName>
    </recommendedName>
</protein>
<dbReference type="InterPro" id="IPR028036">
    <property type="entry name" value="DMAC1-like_dom"/>
</dbReference>
<dbReference type="Pfam" id="PF15055">
    <property type="entry name" value="DMAC1_Dmo2"/>
    <property type="match status" value="1"/>
</dbReference>
<dbReference type="Proteomes" id="UP001162060">
    <property type="component" value="Unassembled WGS sequence"/>
</dbReference>
<keyword evidence="2" id="KW-0812">Transmembrane</keyword>
<dbReference type="EMBL" id="CAKLBY020000309">
    <property type="protein sequence ID" value="CAK7944619.1"/>
    <property type="molecule type" value="Genomic_DNA"/>
</dbReference>
<accession>A0AAV1VCJ1</accession>